<proteinExistence type="predicted"/>
<gene>
    <name evidence="2" type="ORF">IMCC3135_34030</name>
</gene>
<evidence type="ECO:0000259" key="1">
    <source>
        <dbReference type="Pfam" id="PF13723"/>
    </source>
</evidence>
<feature type="domain" description="Beta-ketoacyl synthase-like N-terminal" evidence="1">
    <location>
        <begin position="24"/>
        <end position="198"/>
    </location>
</feature>
<dbReference type="InterPro" id="IPR014030">
    <property type="entry name" value="Ketoacyl_synth_N"/>
</dbReference>
<name>A0A2Z2NZI8_9GAMM</name>
<evidence type="ECO:0000313" key="3">
    <source>
        <dbReference type="Proteomes" id="UP000250079"/>
    </source>
</evidence>
<dbReference type="KEGG" id="gai:IMCC3135_34030"/>
<accession>A0A2Z2NZI8</accession>
<sequence length="230" mass="24746">MLTGSSTNHANGESLYASLVMENWLGWSEDGDSSIAVPQHYLLPQRDSVPASLRRRLSPVGLATCSILSSLAGDSDIPVIYVSRHGRAGNTLLLLRELANEGSISPSRFSLSVHNAVAGIYSIANKHLNSIQAISASGDELQALALEAIAYLRTGTTAVVAVFAEEAFPDHYKAYTSGPNQGCVVGMRLSLNPDLQLYPDMPPLPDKHGSNPLDVLQWLGSYKQCKERTL</sequence>
<dbReference type="AlphaFoldDB" id="A0A2Z2NZI8"/>
<dbReference type="OrthoDB" id="9798676at2"/>
<reference evidence="2 3" key="1">
    <citation type="submission" date="2016-12" db="EMBL/GenBank/DDBJ databases">
        <authorList>
            <person name="Song W.-J."/>
            <person name="Kurnit D.M."/>
        </authorList>
    </citation>
    <scope>NUCLEOTIDE SEQUENCE [LARGE SCALE GENOMIC DNA]</scope>
    <source>
        <strain evidence="2 3">IMCC3135</strain>
    </source>
</reference>
<dbReference type="Proteomes" id="UP000250079">
    <property type="component" value="Chromosome"/>
</dbReference>
<organism evidence="2 3">
    <name type="scientific">Granulosicoccus antarcticus IMCC3135</name>
    <dbReference type="NCBI Taxonomy" id="1192854"/>
    <lineage>
        <taxon>Bacteria</taxon>
        <taxon>Pseudomonadati</taxon>
        <taxon>Pseudomonadota</taxon>
        <taxon>Gammaproteobacteria</taxon>
        <taxon>Chromatiales</taxon>
        <taxon>Granulosicoccaceae</taxon>
        <taxon>Granulosicoccus</taxon>
    </lineage>
</organism>
<keyword evidence="3" id="KW-1185">Reference proteome</keyword>
<dbReference type="EMBL" id="CP018632">
    <property type="protein sequence ID" value="ASJ76846.1"/>
    <property type="molecule type" value="Genomic_DNA"/>
</dbReference>
<protein>
    <recommendedName>
        <fullName evidence="1">Beta-ketoacyl synthase-like N-terminal domain-containing protein</fullName>
    </recommendedName>
</protein>
<dbReference type="Pfam" id="PF13723">
    <property type="entry name" value="Ketoacyl-synt_2"/>
    <property type="match status" value="1"/>
</dbReference>
<evidence type="ECO:0000313" key="2">
    <source>
        <dbReference type="EMBL" id="ASJ76846.1"/>
    </source>
</evidence>
<dbReference type="RefSeq" id="WP_088921561.1">
    <property type="nucleotide sequence ID" value="NZ_CP018632.1"/>
</dbReference>